<name>A0ABN3IFV2_9ACTN</name>
<sequence>MDEHPVLDGFAHQGLPVPAAAGDVLLFDALTFHTPGANHSHADRPSLTLGYRAVDELDRRAAPPDQVLVAGSNLYRGNSCWRR</sequence>
<evidence type="ECO:0008006" key="3">
    <source>
        <dbReference type="Google" id="ProtNLM"/>
    </source>
</evidence>
<dbReference type="Pfam" id="PF05721">
    <property type="entry name" value="PhyH"/>
    <property type="match status" value="1"/>
</dbReference>
<dbReference type="SUPFAM" id="SSF51197">
    <property type="entry name" value="Clavaminate synthase-like"/>
    <property type="match status" value="1"/>
</dbReference>
<reference evidence="1 2" key="1">
    <citation type="journal article" date="2019" name="Int. J. Syst. Evol. Microbiol.">
        <title>The Global Catalogue of Microorganisms (GCM) 10K type strain sequencing project: providing services to taxonomists for standard genome sequencing and annotation.</title>
        <authorList>
            <consortium name="The Broad Institute Genomics Platform"/>
            <consortium name="The Broad Institute Genome Sequencing Center for Infectious Disease"/>
            <person name="Wu L."/>
            <person name="Ma J."/>
        </authorList>
    </citation>
    <scope>NUCLEOTIDE SEQUENCE [LARGE SCALE GENOMIC DNA]</scope>
    <source>
        <strain evidence="1 2">JCM 3325</strain>
    </source>
</reference>
<comment type="caution">
    <text evidence="1">The sequence shown here is derived from an EMBL/GenBank/DDBJ whole genome shotgun (WGS) entry which is preliminary data.</text>
</comment>
<dbReference type="Proteomes" id="UP001501231">
    <property type="component" value="Unassembled WGS sequence"/>
</dbReference>
<evidence type="ECO:0000313" key="1">
    <source>
        <dbReference type="EMBL" id="GAA2403737.1"/>
    </source>
</evidence>
<protein>
    <recommendedName>
        <fullName evidence="3">Phytanoyl-CoA dioxygenase</fullName>
    </recommendedName>
</protein>
<dbReference type="InterPro" id="IPR008775">
    <property type="entry name" value="Phytyl_CoA_dOase-like"/>
</dbReference>
<dbReference type="EMBL" id="BAAARW010000003">
    <property type="protein sequence ID" value="GAA2403737.1"/>
    <property type="molecule type" value="Genomic_DNA"/>
</dbReference>
<dbReference type="Gene3D" id="2.60.120.620">
    <property type="entry name" value="q2cbj1_9rhob like domain"/>
    <property type="match status" value="1"/>
</dbReference>
<gene>
    <name evidence="1" type="ORF">GCM10010191_09180</name>
</gene>
<organism evidence="1 2">
    <name type="scientific">Actinomadura vinacea</name>
    <dbReference type="NCBI Taxonomy" id="115336"/>
    <lineage>
        <taxon>Bacteria</taxon>
        <taxon>Bacillati</taxon>
        <taxon>Actinomycetota</taxon>
        <taxon>Actinomycetes</taxon>
        <taxon>Streptosporangiales</taxon>
        <taxon>Thermomonosporaceae</taxon>
        <taxon>Actinomadura</taxon>
    </lineage>
</organism>
<evidence type="ECO:0000313" key="2">
    <source>
        <dbReference type="Proteomes" id="UP001501231"/>
    </source>
</evidence>
<keyword evidence="2" id="KW-1185">Reference proteome</keyword>
<accession>A0ABN3IFV2</accession>
<proteinExistence type="predicted"/>